<dbReference type="Pfam" id="PF12586">
    <property type="entry name" value="DUF3760"/>
    <property type="match status" value="1"/>
</dbReference>
<dbReference type="AlphaFoldDB" id="A0A5D3AWH6"/>
<evidence type="ECO:0000313" key="2">
    <source>
        <dbReference type="EMBL" id="TYJ55098.1"/>
    </source>
</evidence>
<dbReference type="InterPro" id="IPR022235">
    <property type="entry name" value="DUF3760"/>
</dbReference>
<name>A0A5D3AWH6_9TREE</name>
<comment type="caution">
    <text evidence="2">The sequence shown here is derived from an EMBL/GenBank/DDBJ whole genome shotgun (WGS) entry which is preliminary data.</text>
</comment>
<evidence type="ECO:0000256" key="1">
    <source>
        <dbReference type="SAM" id="MobiDB-lite"/>
    </source>
</evidence>
<sequence length="342" mass="37767">MSTQAITTTPPTLPSPTNASDGAFRILEEVEPTIFQHLAALAPTTAMLICRAYHNSTKNEVYREFKMGTAMLEGFHKANPGLDDSAPRRLALALQNTRVIHVDDKDGAEAYENLLRMGMTFRESSPQVALLPMLKKVEVASEVTASKAFNTKSFDFPRVQQTVPVPTTHDNACDISSGGDALEYVAHLRCDKQGHVWSPTLLPTNSQPSHVTEIYHLTADDAKSGSPPIFRYGDDASPPFLSRQLIFSIEPPKDGEACSPVLPAIRNWLWRTIVTSQEDARASERLLALRGKQKVQQPMVTVHVPFFSSMDKSLYEGCDKVQVKQLDASTCEAYGLSAEYAW</sequence>
<dbReference type="EMBL" id="NIDF01000046">
    <property type="protein sequence ID" value="TYJ55098.1"/>
    <property type="molecule type" value="Genomic_DNA"/>
</dbReference>
<evidence type="ECO:0000313" key="3">
    <source>
        <dbReference type="Proteomes" id="UP000322245"/>
    </source>
</evidence>
<keyword evidence="3" id="KW-1185">Reference proteome</keyword>
<dbReference type="Proteomes" id="UP000322245">
    <property type="component" value="Unassembled WGS sequence"/>
</dbReference>
<feature type="region of interest" description="Disordered" evidence="1">
    <location>
        <begin position="1"/>
        <end position="20"/>
    </location>
</feature>
<proteinExistence type="predicted"/>
<gene>
    <name evidence="2" type="ORF">B9479_004236</name>
</gene>
<organism evidence="2 3">
    <name type="scientific">Cryptococcus floricola</name>
    <dbReference type="NCBI Taxonomy" id="2591691"/>
    <lineage>
        <taxon>Eukaryota</taxon>
        <taxon>Fungi</taxon>
        <taxon>Dikarya</taxon>
        <taxon>Basidiomycota</taxon>
        <taxon>Agaricomycotina</taxon>
        <taxon>Tremellomycetes</taxon>
        <taxon>Tremellales</taxon>
        <taxon>Cryptococcaceae</taxon>
        <taxon>Cryptococcus</taxon>
    </lineage>
</organism>
<protein>
    <submittedName>
        <fullName evidence="2">Uncharacterized protein</fullName>
    </submittedName>
</protein>
<reference evidence="2 3" key="1">
    <citation type="submission" date="2017-05" db="EMBL/GenBank/DDBJ databases">
        <title>The Genome Sequence of Tsuchiyaea wingfieldii DSM 27421.</title>
        <authorList>
            <person name="Cuomo C."/>
            <person name="Passer A."/>
            <person name="Billmyre B."/>
            <person name="Heitman J."/>
        </authorList>
    </citation>
    <scope>NUCLEOTIDE SEQUENCE [LARGE SCALE GENOMIC DNA]</scope>
    <source>
        <strain evidence="2 3">DSM 27421</strain>
    </source>
</reference>
<accession>A0A5D3AWH6</accession>